<protein>
    <recommendedName>
        <fullName evidence="1">Tc1-like transposase DDE domain-containing protein</fullName>
    </recommendedName>
</protein>
<dbReference type="InterPro" id="IPR036397">
    <property type="entry name" value="RNaseH_sf"/>
</dbReference>
<dbReference type="SUPFAM" id="SSF46689">
    <property type="entry name" value="Homeodomain-like"/>
    <property type="match status" value="1"/>
</dbReference>
<dbReference type="PANTHER" id="PTHR46564">
    <property type="entry name" value="TRANSPOSASE"/>
    <property type="match status" value="1"/>
</dbReference>
<dbReference type="AlphaFoldDB" id="A0A8T8SBW4"/>
<dbReference type="Pfam" id="PF13358">
    <property type="entry name" value="DDE_3"/>
    <property type="match status" value="1"/>
</dbReference>
<dbReference type="InterPro" id="IPR038717">
    <property type="entry name" value="Tc1-like_DDE_dom"/>
</dbReference>
<evidence type="ECO:0000259" key="1">
    <source>
        <dbReference type="Pfam" id="PF13358"/>
    </source>
</evidence>
<dbReference type="EMBL" id="LWDD02003574">
    <property type="protein sequence ID" value="KAE8236826.1"/>
    <property type="molecule type" value="Genomic_DNA"/>
</dbReference>
<dbReference type="Proteomes" id="UP000077671">
    <property type="component" value="Unassembled WGS sequence"/>
</dbReference>
<evidence type="ECO:0000313" key="3">
    <source>
        <dbReference type="Proteomes" id="UP000077671"/>
    </source>
</evidence>
<feature type="non-terminal residue" evidence="2">
    <location>
        <position position="1"/>
    </location>
</feature>
<sequence length="267" mass="30430">ETGQITERKKSTGTKAKAPPEARAYVLALFQHRPSMYLREAVDMLNHHFGILVDKSTISDWLKQDGLSHKKLTKTATQQDEDLRIDYTLHMGQYLPQQLVFADETHFDQRNANRSMGWAETGRRAEVRQDFRRTGGLSVLPAIDHNGILAAWCVDGAVDGDMFTYWVEHFLLPEMNPFPGPRSVLVLDNCNIHKATTTREKVEAKGCILEFLPPYSPDLNPIETAFNSIKRYVQRNALTTRADIIQATYKAVKPEHARAYFRHSGYV</sequence>
<dbReference type="NCBIfam" id="NF033545">
    <property type="entry name" value="transpos_IS630"/>
    <property type="match status" value="1"/>
</dbReference>
<reference evidence="2" key="1">
    <citation type="submission" date="2016-04" db="EMBL/GenBank/DDBJ databases">
        <authorList>
            <person name="Nguyen H.D."/>
            <person name="Kesanakurti P."/>
            <person name="Cullis J."/>
            <person name="Levesque C.A."/>
            <person name="Hambleton S."/>
        </authorList>
    </citation>
    <scope>NUCLEOTIDE SEQUENCE</scope>
    <source>
        <strain evidence="2">DAOMC 238032</strain>
    </source>
</reference>
<gene>
    <name evidence="2" type="ORF">A4X03_0g9313</name>
</gene>
<dbReference type="Gene3D" id="3.30.420.10">
    <property type="entry name" value="Ribonuclease H-like superfamily/Ribonuclease H"/>
    <property type="match status" value="1"/>
</dbReference>
<proteinExistence type="predicted"/>
<accession>A0A8T8SBW4</accession>
<dbReference type="GO" id="GO:0003676">
    <property type="term" value="F:nucleic acid binding"/>
    <property type="evidence" value="ECO:0007669"/>
    <property type="project" value="InterPro"/>
</dbReference>
<comment type="caution">
    <text evidence="2">The sequence shown here is derived from an EMBL/GenBank/DDBJ whole genome shotgun (WGS) entry which is preliminary data.</text>
</comment>
<dbReference type="InterPro" id="IPR009057">
    <property type="entry name" value="Homeodomain-like_sf"/>
</dbReference>
<dbReference type="InterPro" id="IPR047655">
    <property type="entry name" value="Transpos_IS630-like"/>
</dbReference>
<organism evidence="2 3">
    <name type="scientific">Tilletia caries</name>
    <name type="common">wheat bunt fungus</name>
    <dbReference type="NCBI Taxonomy" id="13290"/>
    <lineage>
        <taxon>Eukaryota</taxon>
        <taxon>Fungi</taxon>
        <taxon>Dikarya</taxon>
        <taxon>Basidiomycota</taxon>
        <taxon>Ustilaginomycotina</taxon>
        <taxon>Exobasidiomycetes</taxon>
        <taxon>Tilletiales</taxon>
        <taxon>Tilletiaceae</taxon>
        <taxon>Tilletia</taxon>
    </lineage>
</organism>
<dbReference type="PANTHER" id="PTHR46564:SF1">
    <property type="entry name" value="TRANSPOSASE"/>
    <property type="match status" value="1"/>
</dbReference>
<evidence type="ECO:0000313" key="2">
    <source>
        <dbReference type="EMBL" id="KAE8236826.1"/>
    </source>
</evidence>
<reference evidence="2" key="2">
    <citation type="journal article" date="2019" name="IMA Fungus">
        <title>Genome sequencing and comparison of five Tilletia species to identify candidate genes for the detection of regulated species infecting wheat.</title>
        <authorList>
            <person name="Nguyen H.D.T."/>
            <person name="Sultana T."/>
            <person name="Kesanakurti P."/>
            <person name="Hambleton S."/>
        </authorList>
    </citation>
    <scope>NUCLEOTIDE SEQUENCE</scope>
    <source>
        <strain evidence="2">DAOMC 238032</strain>
    </source>
</reference>
<feature type="domain" description="Tc1-like transposase DDE" evidence="1">
    <location>
        <begin position="98"/>
        <end position="238"/>
    </location>
</feature>
<name>A0A8T8SBW4_9BASI</name>